<dbReference type="Proteomes" id="UP000759537">
    <property type="component" value="Unassembled WGS sequence"/>
</dbReference>
<feature type="domain" description="C2H2-type" evidence="3">
    <location>
        <begin position="250"/>
        <end position="273"/>
    </location>
</feature>
<evidence type="ECO:0000259" key="3">
    <source>
        <dbReference type="PROSITE" id="PS50157"/>
    </source>
</evidence>
<sequence length="478" mass="53111">MDSGAYASAYLRLQMGSTSDQPAIDIAANPTSDAGTFLPQVPLSLHEERSSSRTPNIPPDNLSPEVNVEAGSQAYFAGLRPSALIRSFDGAGTLHPENLITSIHDEGFPFVRLSDSMCRTDVPWFPQSTLPETEGSSPDSAISSEVQTDIDLTDADTSRNQLHESVSMNYRLDYGHLYAHSHATSNFSVPSISQDVSCTQTVVQYQLEEESISRDRSQQSKKTGIGAEKVSLPQPSQRPTGISGAPRGLYPCEICGKRYAQLQGVRRHYRAMHDPSSCSYCDFKWSRPYQYRAHIKKRHRDVISDVALDEAMWARHRVAKKARCMRQQPVLALTPEHGRRDGTETGWGPLTPPPLDMATHVHLPDFSHVGHGPHPESAKPTIRMERKHEDASELVLLTSFPSTEERAQPAMDLDMSTRGAQMWLVQAIIRTTIVNSDTSTTFPGFEMRGNLPTRADVLLQTAHLPLYPYLRPSPHPQH</sequence>
<accession>A0A9P5JYJ7</accession>
<dbReference type="PROSITE" id="PS00028">
    <property type="entry name" value="ZINC_FINGER_C2H2_1"/>
    <property type="match status" value="1"/>
</dbReference>
<dbReference type="EMBL" id="WHVB01000022">
    <property type="protein sequence ID" value="KAF8471592.1"/>
    <property type="molecule type" value="Genomic_DNA"/>
</dbReference>
<feature type="region of interest" description="Disordered" evidence="2">
    <location>
        <begin position="45"/>
        <end position="66"/>
    </location>
</feature>
<gene>
    <name evidence="4" type="ORF">DFH94DRAFT_810736</name>
</gene>
<dbReference type="Gene3D" id="3.30.160.60">
    <property type="entry name" value="Classic Zinc Finger"/>
    <property type="match status" value="1"/>
</dbReference>
<protein>
    <recommendedName>
        <fullName evidence="3">C2H2-type domain-containing protein</fullName>
    </recommendedName>
</protein>
<dbReference type="AlphaFoldDB" id="A0A9P5JYJ7"/>
<dbReference type="SMART" id="SM00355">
    <property type="entry name" value="ZnF_C2H2"/>
    <property type="match status" value="2"/>
</dbReference>
<proteinExistence type="predicted"/>
<name>A0A9P5JYJ7_9AGAM</name>
<organism evidence="4 5">
    <name type="scientific">Russula ochroleuca</name>
    <dbReference type="NCBI Taxonomy" id="152965"/>
    <lineage>
        <taxon>Eukaryota</taxon>
        <taxon>Fungi</taxon>
        <taxon>Dikarya</taxon>
        <taxon>Basidiomycota</taxon>
        <taxon>Agaricomycotina</taxon>
        <taxon>Agaricomycetes</taxon>
        <taxon>Russulales</taxon>
        <taxon>Russulaceae</taxon>
        <taxon>Russula</taxon>
    </lineage>
</organism>
<reference evidence="4" key="2">
    <citation type="journal article" date="2020" name="Nat. Commun.">
        <title>Large-scale genome sequencing of mycorrhizal fungi provides insights into the early evolution of symbiotic traits.</title>
        <authorList>
            <person name="Miyauchi S."/>
            <person name="Kiss E."/>
            <person name="Kuo A."/>
            <person name="Drula E."/>
            <person name="Kohler A."/>
            <person name="Sanchez-Garcia M."/>
            <person name="Morin E."/>
            <person name="Andreopoulos B."/>
            <person name="Barry K.W."/>
            <person name="Bonito G."/>
            <person name="Buee M."/>
            <person name="Carver A."/>
            <person name="Chen C."/>
            <person name="Cichocki N."/>
            <person name="Clum A."/>
            <person name="Culley D."/>
            <person name="Crous P.W."/>
            <person name="Fauchery L."/>
            <person name="Girlanda M."/>
            <person name="Hayes R.D."/>
            <person name="Keri Z."/>
            <person name="LaButti K."/>
            <person name="Lipzen A."/>
            <person name="Lombard V."/>
            <person name="Magnuson J."/>
            <person name="Maillard F."/>
            <person name="Murat C."/>
            <person name="Nolan M."/>
            <person name="Ohm R.A."/>
            <person name="Pangilinan J."/>
            <person name="Pereira M.F."/>
            <person name="Perotto S."/>
            <person name="Peter M."/>
            <person name="Pfister S."/>
            <person name="Riley R."/>
            <person name="Sitrit Y."/>
            <person name="Stielow J.B."/>
            <person name="Szollosi G."/>
            <person name="Zifcakova L."/>
            <person name="Stursova M."/>
            <person name="Spatafora J.W."/>
            <person name="Tedersoo L."/>
            <person name="Vaario L.M."/>
            <person name="Yamada A."/>
            <person name="Yan M."/>
            <person name="Wang P."/>
            <person name="Xu J."/>
            <person name="Bruns T."/>
            <person name="Baldrian P."/>
            <person name="Vilgalys R."/>
            <person name="Dunand C."/>
            <person name="Henrissat B."/>
            <person name="Grigoriev I.V."/>
            <person name="Hibbett D."/>
            <person name="Nagy L.G."/>
            <person name="Martin F.M."/>
        </authorList>
    </citation>
    <scope>NUCLEOTIDE SEQUENCE</scope>
    <source>
        <strain evidence="4">Prilba</strain>
    </source>
</reference>
<keyword evidence="1" id="KW-0479">Metal-binding</keyword>
<evidence type="ECO:0000313" key="5">
    <source>
        <dbReference type="Proteomes" id="UP000759537"/>
    </source>
</evidence>
<comment type="caution">
    <text evidence="4">The sequence shown here is derived from an EMBL/GenBank/DDBJ whole genome shotgun (WGS) entry which is preliminary data.</text>
</comment>
<reference evidence="4" key="1">
    <citation type="submission" date="2019-10" db="EMBL/GenBank/DDBJ databases">
        <authorList>
            <consortium name="DOE Joint Genome Institute"/>
            <person name="Kuo A."/>
            <person name="Miyauchi S."/>
            <person name="Kiss E."/>
            <person name="Drula E."/>
            <person name="Kohler A."/>
            <person name="Sanchez-Garcia M."/>
            <person name="Andreopoulos B."/>
            <person name="Barry K.W."/>
            <person name="Bonito G."/>
            <person name="Buee M."/>
            <person name="Carver A."/>
            <person name="Chen C."/>
            <person name="Cichocki N."/>
            <person name="Clum A."/>
            <person name="Culley D."/>
            <person name="Crous P.W."/>
            <person name="Fauchery L."/>
            <person name="Girlanda M."/>
            <person name="Hayes R."/>
            <person name="Keri Z."/>
            <person name="LaButti K."/>
            <person name="Lipzen A."/>
            <person name="Lombard V."/>
            <person name="Magnuson J."/>
            <person name="Maillard F."/>
            <person name="Morin E."/>
            <person name="Murat C."/>
            <person name="Nolan M."/>
            <person name="Ohm R."/>
            <person name="Pangilinan J."/>
            <person name="Pereira M."/>
            <person name="Perotto S."/>
            <person name="Peter M."/>
            <person name="Riley R."/>
            <person name="Sitrit Y."/>
            <person name="Stielow B."/>
            <person name="Szollosi G."/>
            <person name="Zifcakova L."/>
            <person name="Stursova M."/>
            <person name="Spatafora J.W."/>
            <person name="Tedersoo L."/>
            <person name="Vaario L.-M."/>
            <person name="Yamada A."/>
            <person name="Yan M."/>
            <person name="Wang P."/>
            <person name="Xu J."/>
            <person name="Bruns T."/>
            <person name="Baldrian P."/>
            <person name="Vilgalys R."/>
            <person name="Henrissat B."/>
            <person name="Grigoriev I.V."/>
            <person name="Hibbett D."/>
            <person name="Nagy L.G."/>
            <person name="Martin F.M."/>
        </authorList>
    </citation>
    <scope>NUCLEOTIDE SEQUENCE</scope>
    <source>
        <strain evidence="4">Prilba</strain>
    </source>
</reference>
<dbReference type="Pfam" id="PF00096">
    <property type="entry name" value="zf-C2H2"/>
    <property type="match status" value="1"/>
</dbReference>
<dbReference type="OrthoDB" id="3249920at2759"/>
<dbReference type="PROSITE" id="PS50157">
    <property type="entry name" value="ZINC_FINGER_C2H2_2"/>
    <property type="match status" value="1"/>
</dbReference>
<evidence type="ECO:0000256" key="2">
    <source>
        <dbReference type="SAM" id="MobiDB-lite"/>
    </source>
</evidence>
<keyword evidence="1" id="KW-0863">Zinc-finger</keyword>
<evidence type="ECO:0000256" key="1">
    <source>
        <dbReference type="PROSITE-ProRule" id="PRU00042"/>
    </source>
</evidence>
<keyword evidence="1" id="KW-0862">Zinc</keyword>
<evidence type="ECO:0000313" key="4">
    <source>
        <dbReference type="EMBL" id="KAF8471592.1"/>
    </source>
</evidence>
<dbReference type="InterPro" id="IPR013087">
    <property type="entry name" value="Znf_C2H2_type"/>
</dbReference>
<dbReference type="GO" id="GO:0008270">
    <property type="term" value="F:zinc ion binding"/>
    <property type="evidence" value="ECO:0007669"/>
    <property type="project" value="UniProtKB-KW"/>
</dbReference>
<dbReference type="InterPro" id="IPR036236">
    <property type="entry name" value="Znf_C2H2_sf"/>
</dbReference>
<dbReference type="SUPFAM" id="SSF57667">
    <property type="entry name" value="beta-beta-alpha zinc fingers"/>
    <property type="match status" value="1"/>
</dbReference>
<feature type="region of interest" description="Disordered" evidence="2">
    <location>
        <begin position="209"/>
        <end position="244"/>
    </location>
</feature>
<keyword evidence="5" id="KW-1185">Reference proteome</keyword>